<organism evidence="1 2">
    <name type="scientific">Dyadobacter frigoris</name>
    <dbReference type="NCBI Taxonomy" id="2576211"/>
    <lineage>
        <taxon>Bacteria</taxon>
        <taxon>Pseudomonadati</taxon>
        <taxon>Bacteroidota</taxon>
        <taxon>Cytophagia</taxon>
        <taxon>Cytophagales</taxon>
        <taxon>Spirosomataceae</taxon>
        <taxon>Dyadobacter</taxon>
    </lineage>
</organism>
<name>A0A4U6D3T8_9BACT</name>
<reference evidence="1 2" key="1">
    <citation type="submission" date="2019-05" db="EMBL/GenBank/DDBJ databases">
        <title>Dyadobacter AR-3-8 sp. nov., isolated from arctic soil.</title>
        <authorList>
            <person name="Chaudhary D.K."/>
        </authorList>
    </citation>
    <scope>NUCLEOTIDE SEQUENCE [LARGE SCALE GENOMIC DNA]</scope>
    <source>
        <strain evidence="1 2">AR-3-8</strain>
    </source>
</reference>
<protein>
    <submittedName>
        <fullName evidence="1">Uncharacterized protein</fullName>
    </submittedName>
</protein>
<accession>A0A4U6D3T8</accession>
<evidence type="ECO:0000313" key="1">
    <source>
        <dbReference type="EMBL" id="TKT91035.1"/>
    </source>
</evidence>
<dbReference type="EMBL" id="SZVO01000008">
    <property type="protein sequence ID" value="TKT91035.1"/>
    <property type="molecule type" value="Genomic_DNA"/>
</dbReference>
<gene>
    <name evidence="1" type="ORF">FDK13_18470</name>
</gene>
<proteinExistence type="predicted"/>
<dbReference type="AlphaFoldDB" id="A0A4U6D3T8"/>
<comment type="caution">
    <text evidence="1">The sequence shown here is derived from an EMBL/GenBank/DDBJ whole genome shotgun (WGS) entry which is preliminary data.</text>
</comment>
<dbReference type="Proteomes" id="UP000304900">
    <property type="component" value="Unassembled WGS sequence"/>
</dbReference>
<dbReference type="OrthoDB" id="1120212at2"/>
<evidence type="ECO:0000313" key="2">
    <source>
        <dbReference type="Proteomes" id="UP000304900"/>
    </source>
</evidence>
<keyword evidence="2" id="KW-1185">Reference proteome</keyword>
<sequence length="178" mass="18372">MILSVGTCASVFAQVDGRIDSHIITVVVPQVALLDLESSSTKDFTATFVAPTEAGNKLDAPQDNITTWLNYSSIQTSTTPKRVDVKAAPVITGLDIHLVAAIASAGTVGAKGTPNAGITLSTADQPLITAIGSAYTLNGANNGHQLTYSFDTVLDNANYGALRSGSTAVTVTYTLVDN</sequence>